<dbReference type="PANTHER" id="PTHR48475">
    <property type="entry name" value="RIBONUCLEASE H"/>
    <property type="match status" value="1"/>
</dbReference>
<dbReference type="AlphaFoldDB" id="A0AAW2SVM8"/>
<dbReference type="InterPro" id="IPR043128">
    <property type="entry name" value="Rev_trsase/Diguanyl_cyclase"/>
</dbReference>
<name>A0AAW2SVM8_9LAMI</name>
<reference evidence="1" key="1">
    <citation type="submission" date="2020-06" db="EMBL/GenBank/DDBJ databases">
        <authorList>
            <person name="Li T."/>
            <person name="Hu X."/>
            <person name="Zhang T."/>
            <person name="Song X."/>
            <person name="Zhang H."/>
            <person name="Dai N."/>
            <person name="Sheng W."/>
            <person name="Hou X."/>
            <person name="Wei L."/>
        </authorList>
    </citation>
    <scope>NUCLEOTIDE SEQUENCE</scope>
    <source>
        <strain evidence="1">KEN8</strain>
        <tissue evidence="1">Leaf</tissue>
    </source>
</reference>
<gene>
    <name evidence="1" type="ORF">Scaly_0100200</name>
</gene>
<comment type="caution">
    <text evidence="1">The sequence shown here is derived from an EMBL/GenBank/DDBJ whole genome shotgun (WGS) entry which is preliminary data.</text>
</comment>
<proteinExistence type="predicted"/>
<organism evidence="1">
    <name type="scientific">Sesamum calycinum</name>
    <dbReference type="NCBI Taxonomy" id="2727403"/>
    <lineage>
        <taxon>Eukaryota</taxon>
        <taxon>Viridiplantae</taxon>
        <taxon>Streptophyta</taxon>
        <taxon>Embryophyta</taxon>
        <taxon>Tracheophyta</taxon>
        <taxon>Spermatophyta</taxon>
        <taxon>Magnoliopsida</taxon>
        <taxon>eudicotyledons</taxon>
        <taxon>Gunneridae</taxon>
        <taxon>Pentapetalae</taxon>
        <taxon>asterids</taxon>
        <taxon>lamiids</taxon>
        <taxon>Lamiales</taxon>
        <taxon>Pedaliaceae</taxon>
        <taxon>Sesamum</taxon>
    </lineage>
</organism>
<sequence length="244" mass="27747">MEVYVDDMQSGKFLGHMFIEQGIEANPSKIREIQEMKPPINFNKVHKLVGQIAALSMSISRLVDRNLPLFKALTKDKDLTWEVEYQQAFQNCKLTWSSCPYSLNLHQPRMAMKAQAIVESMSEATPTKEDEEKWLLYVDGSSTYFGNGATVVLTSLEGNELETIPKSTTREIPFNLVYNSEVLIPAEVELETFTIKHYEQKKGEKKRILDGDIVTSKFETSTKAGPNWDNPYTSHISLSLERSS</sequence>
<evidence type="ECO:0008006" key="2">
    <source>
        <dbReference type="Google" id="ProtNLM"/>
    </source>
</evidence>
<dbReference type="SUPFAM" id="SSF56672">
    <property type="entry name" value="DNA/RNA polymerases"/>
    <property type="match status" value="1"/>
</dbReference>
<protein>
    <recommendedName>
        <fullName evidence="2">Reverse transcriptase/retrotransposon-derived protein RNase H-like domain-containing protein</fullName>
    </recommendedName>
</protein>
<reference evidence="1" key="2">
    <citation type="journal article" date="2024" name="Plant">
        <title>Genomic evolution and insights into agronomic trait innovations of Sesamum species.</title>
        <authorList>
            <person name="Miao H."/>
            <person name="Wang L."/>
            <person name="Qu L."/>
            <person name="Liu H."/>
            <person name="Sun Y."/>
            <person name="Le M."/>
            <person name="Wang Q."/>
            <person name="Wei S."/>
            <person name="Zheng Y."/>
            <person name="Lin W."/>
            <person name="Duan Y."/>
            <person name="Cao H."/>
            <person name="Xiong S."/>
            <person name="Wang X."/>
            <person name="Wei L."/>
            <person name="Li C."/>
            <person name="Ma Q."/>
            <person name="Ju M."/>
            <person name="Zhao R."/>
            <person name="Li G."/>
            <person name="Mu C."/>
            <person name="Tian Q."/>
            <person name="Mei H."/>
            <person name="Zhang T."/>
            <person name="Gao T."/>
            <person name="Zhang H."/>
        </authorList>
    </citation>
    <scope>NUCLEOTIDE SEQUENCE</scope>
    <source>
        <strain evidence="1">KEN8</strain>
    </source>
</reference>
<dbReference type="EMBL" id="JACGWM010000001">
    <property type="protein sequence ID" value="KAL0396518.1"/>
    <property type="molecule type" value="Genomic_DNA"/>
</dbReference>
<evidence type="ECO:0000313" key="1">
    <source>
        <dbReference type="EMBL" id="KAL0396518.1"/>
    </source>
</evidence>
<accession>A0AAW2SVM8</accession>
<dbReference type="Gene3D" id="3.30.70.270">
    <property type="match status" value="1"/>
</dbReference>
<dbReference type="PANTHER" id="PTHR48475:SF2">
    <property type="entry name" value="RIBONUCLEASE H"/>
    <property type="match status" value="1"/>
</dbReference>
<dbReference type="InterPro" id="IPR043502">
    <property type="entry name" value="DNA/RNA_pol_sf"/>
</dbReference>